<name>A0A0C7MQK5_9SACH</name>
<accession>A0A0C7MQK5</accession>
<reference evidence="2 3" key="1">
    <citation type="submission" date="2014-12" db="EMBL/GenBank/DDBJ databases">
        <authorList>
            <person name="Neuveglise Cecile"/>
        </authorList>
    </citation>
    <scope>NUCLEOTIDE SEQUENCE [LARGE SCALE GENOMIC DNA]</scope>
    <source>
        <strain evidence="2 3">CBS 12615</strain>
    </source>
</reference>
<proteinExistence type="predicted"/>
<feature type="domain" description="NAD(P)-binding" evidence="1">
    <location>
        <begin position="7"/>
        <end position="198"/>
    </location>
</feature>
<organism evidence="2 3">
    <name type="scientific">Lachancea lanzarotensis</name>
    <dbReference type="NCBI Taxonomy" id="1245769"/>
    <lineage>
        <taxon>Eukaryota</taxon>
        <taxon>Fungi</taxon>
        <taxon>Dikarya</taxon>
        <taxon>Ascomycota</taxon>
        <taxon>Saccharomycotina</taxon>
        <taxon>Saccharomycetes</taxon>
        <taxon>Saccharomycetales</taxon>
        <taxon>Saccharomycetaceae</taxon>
        <taxon>Lachancea</taxon>
    </lineage>
</organism>
<dbReference type="PANTHER" id="PTHR15020">
    <property type="entry name" value="FLAVIN REDUCTASE-RELATED"/>
    <property type="match status" value="1"/>
</dbReference>
<protein>
    <submittedName>
        <fullName evidence="2">LALA0S04e09758g1_1</fullName>
    </submittedName>
</protein>
<dbReference type="SUPFAM" id="SSF51735">
    <property type="entry name" value="NAD(P)-binding Rossmann-fold domains"/>
    <property type="match status" value="1"/>
</dbReference>
<dbReference type="InterPro" id="IPR016040">
    <property type="entry name" value="NAD(P)-bd_dom"/>
</dbReference>
<evidence type="ECO:0000259" key="1">
    <source>
        <dbReference type="Pfam" id="PF13460"/>
    </source>
</evidence>
<dbReference type="EMBL" id="LN736363">
    <property type="protein sequence ID" value="CEP62185.1"/>
    <property type="molecule type" value="Genomic_DNA"/>
</dbReference>
<dbReference type="PANTHER" id="PTHR15020:SF50">
    <property type="entry name" value="UPF0659 PROTEIN YMR090W"/>
    <property type="match status" value="1"/>
</dbReference>
<dbReference type="CDD" id="cd05243">
    <property type="entry name" value="SDR_a5"/>
    <property type="match status" value="1"/>
</dbReference>
<dbReference type="RefSeq" id="XP_022628415.1">
    <property type="nucleotide sequence ID" value="XM_022773007.1"/>
</dbReference>
<dbReference type="AlphaFoldDB" id="A0A0C7MQK5"/>
<keyword evidence="3" id="KW-1185">Reference proteome</keyword>
<dbReference type="HOGENOM" id="CLU_025711_1_2_1"/>
<dbReference type="Pfam" id="PF13460">
    <property type="entry name" value="NAD_binding_10"/>
    <property type="match status" value="1"/>
</dbReference>
<dbReference type="STRING" id="1245769.A0A0C7MQK5"/>
<gene>
    <name evidence="2" type="ORF">LALA0_S04e09758g</name>
</gene>
<dbReference type="InterPro" id="IPR036291">
    <property type="entry name" value="NAD(P)-bd_dom_sf"/>
</dbReference>
<dbReference type="Gene3D" id="3.40.50.720">
    <property type="entry name" value="NAD(P)-binding Rossmann-like Domain"/>
    <property type="match status" value="1"/>
</dbReference>
<sequence>MKVAVVGANGRVGQHLCKLLKKSAGFTPLAIVRSEEQRAYFEHELQIQASLTSIEDSSVDQIGKALEGSDAVVWTAGAGGKGQDRIFTVDLDGALKVIEACQKYKISRIIMVSAIKAESREFWWNTALKPYYIAKRAADAVLRSSGLNYTILHPGSLGDGPAKGKLAAPDQIESKRTSSYSIEREDVAQFIQVALENPDKTLQKTIELANGDVPVKDFLQKI</sequence>
<dbReference type="OrthoDB" id="10254604at2759"/>
<dbReference type="GeneID" id="34685640"/>
<evidence type="ECO:0000313" key="3">
    <source>
        <dbReference type="Proteomes" id="UP000054304"/>
    </source>
</evidence>
<dbReference type="Proteomes" id="UP000054304">
    <property type="component" value="Unassembled WGS sequence"/>
</dbReference>
<evidence type="ECO:0000313" key="2">
    <source>
        <dbReference type="EMBL" id="CEP62185.1"/>
    </source>
</evidence>